<keyword evidence="1" id="KW-1133">Transmembrane helix</keyword>
<dbReference type="EMBL" id="MEZT01000005">
    <property type="protein sequence ID" value="OGD57119.1"/>
    <property type="molecule type" value="Genomic_DNA"/>
</dbReference>
<feature type="transmembrane region" description="Helical" evidence="1">
    <location>
        <begin position="257"/>
        <end position="275"/>
    </location>
</feature>
<feature type="transmembrane region" description="Helical" evidence="1">
    <location>
        <begin position="173"/>
        <end position="191"/>
    </location>
</feature>
<dbReference type="InterPro" id="IPR000620">
    <property type="entry name" value="EamA_dom"/>
</dbReference>
<keyword evidence="1" id="KW-0812">Transmembrane</keyword>
<dbReference type="InterPro" id="IPR037185">
    <property type="entry name" value="EmrE-like"/>
</dbReference>
<sequence length="278" mass="31675">MFPLIATVSQAIGVFVDKIILTRKQVTLHVYIPILFLFLCLTVGVLFPFLGWVNADFFKPLYLLLFLAMIVAAIIWNLFYYKGLQSEKIHEYELIVMFQPLLTIILATLLFKGERNIHIVIASVIAALALIISHIRKQHFELSPGAWSLVWAVIFMSIELIILKELLNVFSPVALYFFRTGILFIFFFLYYRPQVNKIAPANLYLILASAALGTVQMVAKFYGFEAYGVVYTSLILILSPLLVYALSMFLLHERLKLRTVVSFLVILGCIVYATTFGK</sequence>
<dbReference type="Proteomes" id="UP000178764">
    <property type="component" value="Unassembled WGS sequence"/>
</dbReference>
<evidence type="ECO:0000259" key="2">
    <source>
        <dbReference type="Pfam" id="PF00892"/>
    </source>
</evidence>
<feature type="transmembrane region" description="Helical" evidence="1">
    <location>
        <begin position="229"/>
        <end position="250"/>
    </location>
</feature>
<gene>
    <name evidence="3" type="ORF">A2V71_01645</name>
</gene>
<organism evidence="3 4">
    <name type="scientific">Candidatus Berkelbacteria bacterium RBG_13_40_8</name>
    <dbReference type="NCBI Taxonomy" id="1797467"/>
    <lineage>
        <taxon>Bacteria</taxon>
        <taxon>Candidatus Berkelbacteria</taxon>
    </lineage>
</organism>
<feature type="transmembrane region" description="Helical" evidence="1">
    <location>
        <begin position="92"/>
        <end position="111"/>
    </location>
</feature>
<keyword evidence="1" id="KW-0472">Membrane</keyword>
<feature type="transmembrane region" description="Helical" evidence="1">
    <location>
        <begin position="61"/>
        <end position="80"/>
    </location>
</feature>
<dbReference type="SUPFAM" id="SSF103481">
    <property type="entry name" value="Multidrug resistance efflux transporter EmrE"/>
    <property type="match status" value="2"/>
</dbReference>
<proteinExistence type="predicted"/>
<feature type="domain" description="EamA" evidence="2">
    <location>
        <begin position="145"/>
        <end position="271"/>
    </location>
</feature>
<feature type="transmembrane region" description="Helical" evidence="1">
    <location>
        <begin position="28"/>
        <end position="49"/>
    </location>
</feature>
<feature type="transmembrane region" description="Helical" evidence="1">
    <location>
        <begin position="203"/>
        <end position="223"/>
    </location>
</feature>
<accession>A0A1F5DPL7</accession>
<evidence type="ECO:0000313" key="3">
    <source>
        <dbReference type="EMBL" id="OGD57119.1"/>
    </source>
</evidence>
<feature type="transmembrane region" description="Helical" evidence="1">
    <location>
        <begin position="117"/>
        <end position="135"/>
    </location>
</feature>
<feature type="transmembrane region" description="Helical" evidence="1">
    <location>
        <begin position="147"/>
        <end position="167"/>
    </location>
</feature>
<protein>
    <recommendedName>
        <fullName evidence="2">EamA domain-containing protein</fullName>
    </recommendedName>
</protein>
<comment type="caution">
    <text evidence="3">The sequence shown here is derived from an EMBL/GenBank/DDBJ whole genome shotgun (WGS) entry which is preliminary data.</text>
</comment>
<dbReference type="Pfam" id="PF00892">
    <property type="entry name" value="EamA"/>
    <property type="match status" value="1"/>
</dbReference>
<dbReference type="GO" id="GO:0016020">
    <property type="term" value="C:membrane"/>
    <property type="evidence" value="ECO:0007669"/>
    <property type="project" value="InterPro"/>
</dbReference>
<name>A0A1F5DPL7_9BACT</name>
<reference evidence="3 4" key="1">
    <citation type="journal article" date="2016" name="Nat. Commun.">
        <title>Thousands of microbial genomes shed light on interconnected biogeochemical processes in an aquifer system.</title>
        <authorList>
            <person name="Anantharaman K."/>
            <person name="Brown C.T."/>
            <person name="Hug L.A."/>
            <person name="Sharon I."/>
            <person name="Castelle C.J."/>
            <person name="Probst A.J."/>
            <person name="Thomas B.C."/>
            <person name="Singh A."/>
            <person name="Wilkins M.J."/>
            <person name="Karaoz U."/>
            <person name="Brodie E.L."/>
            <person name="Williams K.H."/>
            <person name="Hubbard S.S."/>
            <person name="Banfield J.F."/>
        </authorList>
    </citation>
    <scope>NUCLEOTIDE SEQUENCE [LARGE SCALE GENOMIC DNA]</scope>
</reference>
<evidence type="ECO:0000256" key="1">
    <source>
        <dbReference type="SAM" id="Phobius"/>
    </source>
</evidence>
<dbReference type="AlphaFoldDB" id="A0A1F5DPL7"/>
<evidence type="ECO:0000313" key="4">
    <source>
        <dbReference type="Proteomes" id="UP000178764"/>
    </source>
</evidence>